<feature type="compositionally biased region" description="Polar residues" evidence="1">
    <location>
        <begin position="1"/>
        <end position="29"/>
    </location>
</feature>
<sequence>MSQNPLKFPATSSDSGQISPLSQQNQPENPTRKSTEEVERTSVHEAKRRKLFPAAVQTFQAKVCKKLDERESGSQGNPQNPTGFSFSFDTSISPTVESTPKFGFFKELGLGSSGIACSVFGSRKEEEDENRAEELAIVNDSSSNERDQEIEESEESEG</sequence>
<protein>
    <submittedName>
        <fullName evidence="2">Uncharacterized protein</fullName>
    </submittedName>
</protein>
<dbReference type="AlphaFoldDB" id="U5D0A1"/>
<gene>
    <name evidence="2" type="ORF">AMTR_s00039p00183050</name>
</gene>
<dbReference type="EMBL" id="KI392495">
    <property type="protein sequence ID" value="ERN15859.1"/>
    <property type="molecule type" value="Genomic_DNA"/>
</dbReference>
<dbReference type="Proteomes" id="UP000017836">
    <property type="component" value="Unassembled WGS sequence"/>
</dbReference>
<feature type="region of interest" description="Disordered" evidence="1">
    <location>
        <begin position="1"/>
        <end position="46"/>
    </location>
</feature>
<evidence type="ECO:0000256" key="1">
    <source>
        <dbReference type="SAM" id="MobiDB-lite"/>
    </source>
</evidence>
<reference evidence="3" key="1">
    <citation type="journal article" date="2013" name="Science">
        <title>The Amborella genome and the evolution of flowering plants.</title>
        <authorList>
            <consortium name="Amborella Genome Project"/>
        </authorList>
    </citation>
    <scope>NUCLEOTIDE SEQUENCE [LARGE SCALE GENOMIC DNA]</scope>
</reference>
<proteinExistence type="predicted"/>
<feature type="compositionally biased region" description="Basic and acidic residues" evidence="1">
    <location>
        <begin position="30"/>
        <end position="45"/>
    </location>
</feature>
<evidence type="ECO:0000313" key="3">
    <source>
        <dbReference type="Proteomes" id="UP000017836"/>
    </source>
</evidence>
<keyword evidence="3" id="KW-1185">Reference proteome</keyword>
<organism evidence="2 3">
    <name type="scientific">Amborella trichopoda</name>
    <dbReference type="NCBI Taxonomy" id="13333"/>
    <lineage>
        <taxon>Eukaryota</taxon>
        <taxon>Viridiplantae</taxon>
        <taxon>Streptophyta</taxon>
        <taxon>Embryophyta</taxon>
        <taxon>Tracheophyta</taxon>
        <taxon>Spermatophyta</taxon>
        <taxon>Magnoliopsida</taxon>
        <taxon>Amborellales</taxon>
        <taxon>Amborellaceae</taxon>
        <taxon>Amborella</taxon>
    </lineage>
</organism>
<evidence type="ECO:0000313" key="2">
    <source>
        <dbReference type="EMBL" id="ERN15859.1"/>
    </source>
</evidence>
<dbReference type="HOGENOM" id="CLU_1671692_0_0_1"/>
<accession>U5D0A1</accession>
<dbReference type="Gramene" id="ERN15859">
    <property type="protein sequence ID" value="ERN15859"/>
    <property type="gene ID" value="AMTR_s00039p00183050"/>
</dbReference>
<feature type="compositionally biased region" description="Acidic residues" evidence="1">
    <location>
        <begin position="148"/>
        <end position="158"/>
    </location>
</feature>
<feature type="region of interest" description="Disordered" evidence="1">
    <location>
        <begin position="67"/>
        <end position="92"/>
    </location>
</feature>
<name>U5D0A1_AMBTC</name>
<feature type="compositionally biased region" description="Polar residues" evidence="1">
    <location>
        <begin position="73"/>
        <end position="92"/>
    </location>
</feature>
<feature type="region of interest" description="Disordered" evidence="1">
    <location>
        <begin position="121"/>
        <end position="158"/>
    </location>
</feature>